<evidence type="ECO:0000259" key="13">
    <source>
        <dbReference type="PROSITE" id="PS50885"/>
    </source>
</evidence>
<dbReference type="PROSITE" id="PS50885">
    <property type="entry name" value="HAMP"/>
    <property type="match status" value="1"/>
</dbReference>
<evidence type="ECO:0000256" key="5">
    <source>
        <dbReference type="ARBA" id="ARBA00022679"/>
    </source>
</evidence>
<dbReference type="EC" id="2.7.13.3" evidence="3"/>
<keyword evidence="15" id="KW-1185">Reference proteome</keyword>
<dbReference type="InterPro" id="IPR036890">
    <property type="entry name" value="HATPase_C_sf"/>
</dbReference>
<keyword evidence="4" id="KW-0597">Phosphoprotein</keyword>
<evidence type="ECO:0000256" key="4">
    <source>
        <dbReference type="ARBA" id="ARBA00022553"/>
    </source>
</evidence>
<dbReference type="SMART" id="SM00388">
    <property type="entry name" value="HisKA"/>
    <property type="match status" value="1"/>
</dbReference>
<reference evidence="14 15" key="1">
    <citation type="submission" date="2018-06" db="EMBL/GenBank/DDBJ databases">
        <authorList>
            <consortium name="Pathogen Informatics"/>
            <person name="Doyle S."/>
        </authorList>
    </citation>
    <scope>NUCLEOTIDE SEQUENCE [LARGE SCALE GENOMIC DNA]</scope>
    <source>
        <strain evidence="14 15">NCTC10994</strain>
    </source>
</reference>
<dbReference type="SUPFAM" id="SSF158472">
    <property type="entry name" value="HAMP domain-like"/>
    <property type="match status" value="1"/>
</dbReference>
<dbReference type="InterPro" id="IPR003660">
    <property type="entry name" value="HAMP_dom"/>
</dbReference>
<dbReference type="GO" id="GO:0005886">
    <property type="term" value="C:plasma membrane"/>
    <property type="evidence" value="ECO:0007669"/>
    <property type="project" value="UniProtKB-SubCell"/>
</dbReference>
<dbReference type="PANTHER" id="PTHR43304:SF1">
    <property type="entry name" value="PAC DOMAIN-CONTAINING PROTEIN"/>
    <property type="match status" value="1"/>
</dbReference>
<dbReference type="Proteomes" id="UP000249091">
    <property type="component" value="Chromosome 1"/>
</dbReference>
<dbReference type="PROSITE" id="PS50109">
    <property type="entry name" value="HIS_KIN"/>
    <property type="match status" value="1"/>
</dbReference>
<feature type="coiled-coil region" evidence="10">
    <location>
        <begin position="255"/>
        <end position="296"/>
    </location>
</feature>
<dbReference type="SUPFAM" id="SSF55874">
    <property type="entry name" value="ATPase domain of HSP90 chaperone/DNA topoisomerase II/histidine kinase"/>
    <property type="match status" value="1"/>
</dbReference>
<dbReference type="EMBL" id="LS483468">
    <property type="protein sequence ID" value="SQI30441.1"/>
    <property type="molecule type" value="Genomic_DNA"/>
</dbReference>
<dbReference type="CDD" id="cd06225">
    <property type="entry name" value="HAMP"/>
    <property type="match status" value="1"/>
</dbReference>
<dbReference type="Pfam" id="PF00672">
    <property type="entry name" value="HAMP"/>
    <property type="match status" value="1"/>
</dbReference>
<dbReference type="CDD" id="cd00082">
    <property type="entry name" value="HisKA"/>
    <property type="match status" value="1"/>
</dbReference>
<dbReference type="InterPro" id="IPR004358">
    <property type="entry name" value="Sig_transdc_His_kin-like_C"/>
</dbReference>
<feature type="transmembrane region" description="Helical" evidence="11">
    <location>
        <begin position="20"/>
        <end position="46"/>
    </location>
</feature>
<evidence type="ECO:0000256" key="11">
    <source>
        <dbReference type="SAM" id="Phobius"/>
    </source>
</evidence>
<dbReference type="Gene3D" id="1.10.287.130">
    <property type="match status" value="1"/>
</dbReference>
<dbReference type="AlphaFoldDB" id="A0A2X4TTW8"/>
<dbReference type="Pfam" id="PF00512">
    <property type="entry name" value="HisKA"/>
    <property type="match status" value="1"/>
</dbReference>
<organism evidence="14 15">
    <name type="scientific">Rhodococcus coprophilus</name>
    <dbReference type="NCBI Taxonomy" id="38310"/>
    <lineage>
        <taxon>Bacteria</taxon>
        <taxon>Bacillati</taxon>
        <taxon>Actinomycetota</taxon>
        <taxon>Actinomycetes</taxon>
        <taxon>Mycobacteriales</taxon>
        <taxon>Nocardiaceae</taxon>
        <taxon>Rhodococcus</taxon>
    </lineage>
</organism>
<dbReference type="InterPro" id="IPR005467">
    <property type="entry name" value="His_kinase_dom"/>
</dbReference>
<evidence type="ECO:0000256" key="1">
    <source>
        <dbReference type="ARBA" id="ARBA00000085"/>
    </source>
</evidence>
<keyword evidence="5 14" id="KW-0808">Transferase</keyword>
<dbReference type="SMART" id="SM00304">
    <property type="entry name" value="HAMP"/>
    <property type="match status" value="1"/>
</dbReference>
<evidence type="ECO:0000256" key="8">
    <source>
        <dbReference type="ARBA" id="ARBA00022989"/>
    </source>
</evidence>
<evidence type="ECO:0000313" key="15">
    <source>
        <dbReference type="Proteomes" id="UP000249091"/>
    </source>
</evidence>
<dbReference type="SUPFAM" id="SSF47384">
    <property type="entry name" value="Homodimeric domain of signal transducing histidine kinase"/>
    <property type="match status" value="1"/>
</dbReference>
<dbReference type="Pfam" id="PF02518">
    <property type="entry name" value="HATPase_c"/>
    <property type="match status" value="1"/>
</dbReference>
<dbReference type="GO" id="GO:0000155">
    <property type="term" value="F:phosphorelay sensor kinase activity"/>
    <property type="evidence" value="ECO:0007669"/>
    <property type="project" value="InterPro"/>
</dbReference>
<name>A0A2X4TTW8_9NOCA</name>
<evidence type="ECO:0000313" key="14">
    <source>
        <dbReference type="EMBL" id="SQI30441.1"/>
    </source>
</evidence>
<evidence type="ECO:0000256" key="9">
    <source>
        <dbReference type="ARBA" id="ARBA00023012"/>
    </source>
</evidence>
<sequence length="548" mass="60562">MRDPSLPEPRSEQIRSRMTVQGWFQVAFAALAVFLLVGTVIGTYFIDRTARITDQLVVDIQPAQVEAYRLQSALLNQETGARGYALTGDPGFREPYLTGLQDEQKSVERLRTLMAGHSDVLANLDAITSNAAAWRAEYAEPLVDAPPSGAEPPDIAEIERGRAAFDLLRTQFADQNSILVQAQEDGYDGLVHARTVRNSVLAAMVAGFLLTGALMVVLVHNLVATPLVRLRAATRRVAGDGNFDQHIYPQGPKDIRHLANDVEAMREHIAQALTEARRQQDKLARQTADLDAQADELRRSNTELEQFAYVASHDLQEPLRKVASFCQLLEKRYGDKLDDRGTQYIAFAVDGAKRMQVLINDLLAFSRVGRVNDARLRVDLGRTLDKAQSNLAIMIDESQARIERPDDLPELTGDPTLLTMLWQNLLANAIKFRHPDRPPVVRITCERAEGEDGAAGWQFSVSDNGIGIPAEFAEKVFVIFQRLHARDVYTGTGIGLAVCRKIVDYHGGSIWIDTTVGEGARVCFTLVGAKPQSEQSLQIDDRALNTSG</sequence>
<dbReference type="CDD" id="cd19410">
    <property type="entry name" value="HK9-like_sensor"/>
    <property type="match status" value="1"/>
</dbReference>
<keyword evidence="11" id="KW-0472">Membrane</keyword>
<dbReference type="InterPro" id="IPR052162">
    <property type="entry name" value="Sensor_kinase/Photoreceptor"/>
</dbReference>
<dbReference type="InterPro" id="IPR007891">
    <property type="entry name" value="CHASE3"/>
</dbReference>
<dbReference type="InterPro" id="IPR003661">
    <property type="entry name" value="HisK_dim/P_dom"/>
</dbReference>
<dbReference type="STRING" id="1219011.GCA_001895045_01802"/>
<keyword evidence="10" id="KW-0175">Coiled coil</keyword>
<dbReference type="PRINTS" id="PR00344">
    <property type="entry name" value="BCTRLSENSOR"/>
</dbReference>
<keyword evidence="8 11" id="KW-1133">Transmembrane helix</keyword>
<keyword evidence="9" id="KW-0902">Two-component regulatory system</keyword>
<dbReference type="Gene3D" id="3.30.565.10">
    <property type="entry name" value="Histidine kinase-like ATPase, C-terminal domain"/>
    <property type="match status" value="1"/>
</dbReference>
<proteinExistence type="predicted"/>
<dbReference type="InterPro" id="IPR003594">
    <property type="entry name" value="HATPase_dom"/>
</dbReference>
<keyword evidence="6 11" id="KW-0812">Transmembrane</keyword>
<feature type="domain" description="Histidine kinase" evidence="12">
    <location>
        <begin position="310"/>
        <end position="530"/>
    </location>
</feature>
<dbReference type="SMART" id="SM00387">
    <property type="entry name" value="HATPase_c"/>
    <property type="match status" value="1"/>
</dbReference>
<dbReference type="InterPro" id="IPR036097">
    <property type="entry name" value="HisK_dim/P_sf"/>
</dbReference>
<evidence type="ECO:0000256" key="10">
    <source>
        <dbReference type="SAM" id="Coils"/>
    </source>
</evidence>
<dbReference type="CDD" id="cd16921">
    <property type="entry name" value="HATPase_FilI-like"/>
    <property type="match status" value="1"/>
</dbReference>
<comment type="subcellular location">
    <subcellularLocation>
        <location evidence="2">Cell membrane</location>
    </subcellularLocation>
</comment>
<gene>
    <name evidence="14" type="primary">cph1_2</name>
    <name evidence="14" type="ORF">NCTC10994_01595</name>
</gene>
<comment type="catalytic activity">
    <reaction evidence="1">
        <text>ATP + protein L-histidine = ADP + protein N-phospho-L-histidine.</text>
        <dbReference type="EC" id="2.7.13.3"/>
    </reaction>
</comment>
<evidence type="ECO:0000256" key="3">
    <source>
        <dbReference type="ARBA" id="ARBA00012438"/>
    </source>
</evidence>
<protein>
    <recommendedName>
        <fullName evidence="3">histidine kinase</fullName>
        <ecNumber evidence="3">2.7.13.3</ecNumber>
    </recommendedName>
</protein>
<feature type="transmembrane region" description="Helical" evidence="11">
    <location>
        <begin position="200"/>
        <end position="223"/>
    </location>
</feature>
<dbReference type="RefSeq" id="WP_072699795.1">
    <property type="nucleotide sequence ID" value="NZ_JAFBBL010000001.1"/>
</dbReference>
<dbReference type="Pfam" id="PF05227">
    <property type="entry name" value="CHASE3"/>
    <property type="match status" value="1"/>
</dbReference>
<dbReference type="PANTHER" id="PTHR43304">
    <property type="entry name" value="PHYTOCHROME-LIKE PROTEIN CPH1"/>
    <property type="match status" value="1"/>
</dbReference>
<evidence type="ECO:0000259" key="12">
    <source>
        <dbReference type="PROSITE" id="PS50109"/>
    </source>
</evidence>
<dbReference type="Gene3D" id="6.10.340.10">
    <property type="match status" value="1"/>
</dbReference>
<feature type="domain" description="HAMP" evidence="13">
    <location>
        <begin position="221"/>
        <end position="274"/>
    </location>
</feature>
<dbReference type="KEGG" id="rcr:NCTC10994_01595"/>
<keyword evidence="7 14" id="KW-0418">Kinase</keyword>
<evidence type="ECO:0000256" key="6">
    <source>
        <dbReference type="ARBA" id="ARBA00022692"/>
    </source>
</evidence>
<accession>A0A2X4TTW8</accession>
<evidence type="ECO:0000256" key="2">
    <source>
        <dbReference type="ARBA" id="ARBA00004236"/>
    </source>
</evidence>
<evidence type="ECO:0000256" key="7">
    <source>
        <dbReference type="ARBA" id="ARBA00022777"/>
    </source>
</evidence>